<evidence type="ECO:0000313" key="3">
    <source>
        <dbReference type="EMBL" id="MFC5907786.1"/>
    </source>
</evidence>
<evidence type="ECO:0000256" key="1">
    <source>
        <dbReference type="SAM" id="MobiDB-lite"/>
    </source>
</evidence>
<accession>A0ABW1FZG0</accession>
<reference evidence="4" key="1">
    <citation type="journal article" date="2019" name="Int. J. Syst. Evol. Microbiol.">
        <title>The Global Catalogue of Microorganisms (GCM) 10K type strain sequencing project: providing services to taxonomists for standard genome sequencing and annotation.</title>
        <authorList>
            <consortium name="The Broad Institute Genomics Platform"/>
            <consortium name="The Broad Institute Genome Sequencing Center for Infectious Disease"/>
            <person name="Wu L."/>
            <person name="Ma J."/>
        </authorList>
    </citation>
    <scope>NUCLEOTIDE SEQUENCE [LARGE SCALE GENOMIC DNA]</scope>
    <source>
        <strain evidence="4">JCM 4816</strain>
    </source>
</reference>
<evidence type="ECO:0000313" key="4">
    <source>
        <dbReference type="Proteomes" id="UP001596174"/>
    </source>
</evidence>
<feature type="transmembrane region" description="Helical" evidence="2">
    <location>
        <begin position="196"/>
        <end position="216"/>
    </location>
</feature>
<keyword evidence="2" id="KW-0472">Membrane</keyword>
<feature type="region of interest" description="Disordered" evidence="1">
    <location>
        <begin position="1"/>
        <end position="29"/>
    </location>
</feature>
<comment type="caution">
    <text evidence="3">The sequence shown here is derived from an EMBL/GenBank/DDBJ whole genome shotgun (WGS) entry which is preliminary data.</text>
</comment>
<feature type="transmembrane region" description="Helical" evidence="2">
    <location>
        <begin position="172"/>
        <end position="190"/>
    </location>
</feature>
<feature type="transmembrane region" description="Helical" evidence="2">
    <location>
        <begin position="249"/>
        <end position="267"/>
    </location>
</feature>
<dbReference type="RefSeq" id="WP_380582561.1">
    <property type="nucleotide sequence ID" value="NZ_JBHSQJ010000042.1"/>
</dbReference>
<dbReference type="Proteomes" id="UP001596174">
    <property type="component" value="Unassembled WGS sequence"/>
</dbReference>
<organism evidence="3 4">
    <name type="scientific">Streptacidiphilus monticola</name>
    <dbReference type="NCBI Taxonomy" id="2161674"/>
    <lineage>
        <taxon>Bacteria</taxon>
        <taxon>Bacillati</taxon>
        <taxon>Actinomycetota</taxon>
        <taxon>Actinomycetes</taxon>
        <taxon>Kitasatosporales</taxon>
        <taxon>Streptomycetaceae</taxon>
        <taxon>Streptacidiphilus</taxon>
    </lineage>
</organism>
<gene>
    <name evidence="3" type="ORF">ACFP3V_11215</name>
</gene>
<protein>
    <submittedName>
        <fullName evidence="3">Uncharacterized protein</fullName>
    </submittedName>
</protein>
<keyword evidence="2" id="KW-0812">Transmembrane</keyword>
<feature type="transmembrane region" description="Helical" evidence="2">
    <location>
        <begin position="223"/>
        <end position="243"/>
    </location>
</feature>
<feature type="transmembrane region" description="Helical" evidence="2">
    <location>
        <begin position="441"/>
        <end position="461"/>
    </location>
</feature>
<evidence type="ECO:0000256" key="2">
    <source>
        <dbReference type="SAM" id="Phobius"/>
    </source>
</evidence>
<feature type="transmembrane region" description="Helical" evidence="2">
    <location>
        <begin position="355"/>
        <end position="380"/>
    </location>
</feature>
<feature type="transmembrane region" description="Helical" evidence="2">
    <location>
        <begin position="134"/>
        <end position="152"/>
    </location>
</feature>
<keyword evidence="2" id="KW-1133">Transmembrane helix</keyword>
<name>A0ABW1FZG0_9ACTN</name>
<feature type="transmembrane region" description="Helical" evidence="2">
    <location>
        <begin position="416"/>
        <end position="435"/>
    </location>
</feature>
<sequence>MSAFDPTSRPAAPLPRPRGGPESLACTGSADDPAAELVERFGGLAARAVHPLEVAARIEAEGLSDRQIRLRYGREDAFVLARELFDQARRTADPAQDGGRRPWWQVSAARCALRGVLFALPATAGLLVGPGLHFGAGLVIGLLLSWSWSQAVAHRAYGWLHGGDRARAAGSLLRGGVAGLVPACLVVPAFDGFGRSAAFGCGQALYFATATLLLVLGRERQLLVALLPVAAGGCWVIAARHGLPSPPGWAGALLLAAAMLLTVRTAWTAVREETGAVVGAALAALPGLDRRATVELAVHVVFGAAVAGLTLAHVGPATVALTLSMGGAEWFLTECRGDADAALGRSGSPGEFQRAVAAVLLRCLGGYLLVLTALVLAVTLLWAGPAALPGGIAIPALGAAVWSAQLLQSFGLASRAMLLCAGAALALLACLRGGVQPPVAQAVVCAVAAVALLATAVRASVDATRHR</sequence>
<dbReference type="EMBL" id="JBHSQJ010000042">
    <property type="protein sequence ID" value="MFC5907786.1"/>
    <property type="molecule type" value="Genomic_DNA"/>
</dbReference>
<proteinExistence type="predicted"/>
<keyword evidence="4" id="KW-1185">Reference proteome</keyword>
<feature type="transmembrane region" description="Helical" evidence="2">
    <location>
        <begin position="386"/>
        <end position="404"/>
    </location>
</feature>